<dbReference type="Proteomes" id="UP000595894">
    <property type="component" value="Chromosome"/>
</dbReference>
<proteinExistence type="predicted"/>
<dbReference type="EMBL" id="CP061035">
    <property type="protein sequence ID" value="QQV77313.1"/>
    <property type="molecule type" value="Genomic_DNA"/>
</dbReference>
<protein>
    <submittedName>
        <fullName evidence="1">Uncharacterized protein</fullName>
    </submittedName>
</protein>
<dbReference type="KEGG" id="sari:H5J25_00215"/>
<accession>A0A974NUP4</accession>
<keyword evidence="2" id="KW-1185">Reference proteome</keyword>
<organism evidence="1 2">
    <name type="scientific">Sphingomonas aliaeris</name>
    <dbReference type="NCBI Taxonomy" id="2759526"/>
    <lineage>
        <taxon>Bacteria</taxon>
        <taxon>Pseudomonadati</taxon>
        <taxon>Pseudomonadota</taxon>
        <taxon>Alphaproteobacteria</taxon>
        <taxon>Sphingomonadales</taxon>
        <taxon>Sphingomonadaceae</taxon>
        <taxon>Sphingomonas</taxon>
    </lineage>
</organism>
<evidence type="ECO:0000313" key="2">
    <source>
        <dbReference type="Proteomes" id="UP000595894"/>
    </source>
</evidence>
<name>A0A974NUP4_9SPHN</name>
<sequence length="116" mass="12865">MRTILSIPTTAAPQFRQLWKDLRLAEGLDPQVDLSDPIDVENFDGATMVQWVVEVVPAVAPIFTAAIGYLVASRGEIEVEHDGEKVRIKNLKPSKIKEVLEIFDARKTKPPGDPES</sequence>
<dbReference type="AlphaFoldDB" id="A0A974NUP4"/>
<evidence type="ECO:0000313" key="1">
    <source>
        <dbReference type="EMBL" id="QQV77313.1"/>
    </source>
</evidence>
<reference evidence="2" key="1">
    <citation type="submission" date="2020-09" db="EMBL/GenBank/DDBJ databases">
        <title>Sphingomonas sp., a new species isolated from pork steak.</title>
        <authorList>
            <person name="Heidler von Heilborn D."/>
        </authorList>
    </citation>
    <scope>NUCLEOTIDE SEQUENCE [LARGE SCALE GENOMIC DNA]</scope>
</reference>
<gene>
    <name evidence="1" type="ORF">H5J25_00215</name>
</gene>